<comment type="caution">
    <text evidence="4">The sequence shown here is derived from an EMBL/GenBank/DDBJ whole genome shotgun (WGS) entry which is preliminary data.</text>
</comment>
<evidence type="ECO:0000256" key="1">
    <source>
        <dbReference type="ARBA" id="ARBA00022676"/>
    </source>
</evidence>
<dbReference type="PANTHER" id="PTHR32282">
    <property type="entry name" value="BINDING PROTEIN TRANSPEPTIDASE, PUTATIVE-RELATED"/>
    <property type="match status" value="1"/>
</dbReference>
<organism evidence="4 5">
    <name type="scientific">Effusibacillus lacus</name>
    <dbReference type="NCBI Taxonomy" id="1348429"/>
    <lineage>
        <taxon>Bacteria</taxon>
        <taxon>Bacillati</taxon>
        <taxon>Bacillota</taxon>
        <taxon>Bacilli</taxon>
        <taxon>Bacillales</taxon>
        <taxon>Alicyclobacillaceae</taxon>
        <taxon>Effusibacillus</taxon>
    </lineage>
</organism>
<dbReference type="Gene3D" id="2.60.40.10">
    <property type="entry name" value="Immunoglobulins"/>
    <property type="match status" value="3"/>
</dbReference>
<dbReference type="SUPFAM" id="SSF49265">
    <property type="entry name" value="Fibronectin type III"/>
    <property type="match status" value="2"/>
</dbReference>
<dbReference type="PANTHER" id="PTHR32282:SF33">
    <property type="entry name" value="PEPTIDOGLYCAN GLYCOSYLTRANSFERASE"/>
    <property type="match status" value="1"/>
</dbReference>
<dbReference type="SMART" id="SM00060">
    <property type="entry name" value="FN3"/>
    <property type="match status" value="3"/>
</dbReference>
<name>A0A292YQ85_9BACL</name>
<dbReference type="Pfam" id="PF00041">
    <property type="entry name" value="fn3"/>
    <property type="match status" value="1"/>
</dbReference>
<dbReference type="InterPro" id="IPR003961">
    <property type="entry name" value="FN3_dom"/>
</dbReference>
<dbReference type="InterPro" id="IPR036116">
    <property type="entry name" value="FN3_sf"/>
</dbReference>
<sequence>MLSPGSVIDDVPIALQLPGRTHYPMNWDMQFHGFVTVRKALQQSYNIPALKTMQMIQPHVALEYARKMGLSNLKKEDENLGAAIGGLTYGLTVEEATSAFTTFPNAGVWKESHLITKIVDRNGKVIYQHKPKETRVFSPQTTYVLTDMMKDIVQVGTAGPIGAHFPGKAIAGKTGTTDYNTDAWFVGFTPNVTLGIWLGYDIPKPMHDSEGVRALNLWNQIMDRVYKKFPQQGEFPGMPGGIIRSEFCTKSGKIPTDLCRAANTVSSDLFVAGTEPKEPCDVHVKVKYAEINGKKYMVDDKVTALGGVVKEGIFIKREPYTLPYNNPKYKPLDADLELPEEFGKDDKDKNKNDNSPSVLGLKVMESRLDAITIGWEPVQGAEGYVVLRATSPAGPFAVLSELVTTNSYKDTAVQAGTTYYYQISVIANGSIQPAKDALEAVPGMLGGGKLQPPTGVTVVSTPVGITVSWQPAAGATQYLVYRSYDGSSFELITVVSGTGYQDVTAQGSNVWYKVSAKNEAEQSAMSAPVKAGSGTQGDSLSAPLLTAEKTESGNVQLSWNSVPGAVRYQIERHSGSSWQEITEVTGTQYTDTELNQNTAYSYRVYAVNATGQKSPVSNVVKVQP</sequence>
<evidence type="ECO:0000313" key="4">
    <source>
        <dbReference type="EMBL" id="GAX90665.1"/>
    </source>
</evidence>
<dbReference type="OrthoDB" id="9766909at2"/>
<dbReference type="SUPFAM" id="SSF56601">
    <property type="entry name" value="beta-lactamase/transpeptidase-like"/>
    <property type="match status" value="1"/>
</dbReference>
<dbReference type="InterPro" id="IPR001460">
    <property type="entry name" value="PCN-bd_Tpept"/>
</dbReference>
<dbReference type="InterPro" id="IPR050396">
    <property type="entry name" value="Glycosyltr_51/Transpeptidase"/>
</dbReference>
<dbReference type="GO" id="GO:0008955">
    <property type="term" value="F:peptidoglycan glycosyltransferase activity"/>
    <property type="evidence" value="ECO:0007669"/>
    <property type="project" value="TreeGrafter"/>
</dbReference>
<evidence type="ECO:0000259" key="3">
    <source>
        <dbReference type="PROSITE" id="PS50853"/>
    </source>
</evidence>
<dbReference type="InterPro" id="IPR012338">
    <property type="entry name" value="Beta-lactam/transpept-like"/>
</dbReference>
<evidence type="ECO:0000313" key="5">
    <source>
        <dbReference type="Proteomes" id="UP000217785"/>
    </source>
</evidence>
<accession>A0A292YQ85</accession>
<dbReference type="Pfam" id="PF00905">
    <property type="entry name" value="Transpeptidase"/>
    <property type="match status" value="1"/>
</dbReference>
<keyword evidence="2" id="KW-0808">Transferase</keyword>
<dbReference type="PROSITE" id="PS50853">
    <property type="entry name" value="FN3"/>
    <property type="match status" value="1"/>
</dbReference>
<evidence type="ECO:0000256" key="2">
    <source>
        <dbReference type="ARBA" id="ARBA00022679"/>
    </source>
</evidence>
<reference evidence="5" key="1">
    <citation type="submission" date="2017-07" db="EMBL/GenBank/DDBJ databases">
        <title>Draft genome sequence of Effusibacillus lacus strain skLN1.</title>
        <authorList>
            <person name="Watanabe M."/>
            <person name="Kojima H."/>
            <person name="Fukui M."/>
        </authorList>
    </citation>
    <scope>NUCLEOTIDE SEQUENCE [LARGE SCALE GENOMIC DNA]</scope>
    <source>
        <strain evidence="5">skLN1</strain>
    </source>
</reference>
<dbReference type="InterPro" id="IPR013783">
    <property type="entry name" value="Ig-like_fold"/>
</dbReference>
<feature type="domain" description="Fibronectin type-III" evidence="3">
    <location>
        <begin position="542"/>
        <end position="624"/>
    </location>
</feature>
<protein>
    <recommendedName>
        <fullName evidence="3">Fibronectin type-III domain-containing protein</fullName>
    </recommendedName>
</protein>
<dbReference type="GO" id="GO:0008658">
    <property type="term" value="F:penicillin binding"/>
    <property type="evidence" value="ECO:0007669"/>
    <property type="project" value="InterPro"/>
</dbReference>
<dbReference type="CDD" id="cd00063">
    <property type="entry name" value="FN3"/>
    <property type="match status" value="1"/>
</dbReference>
<keyword evidence="5" id="KW-1185">Reference proteome</keyword>
<dbReference type="Proteomes" id="UP000217785">
    <property type="component" value="Unassembled WGS sequence"/>
</dbReference>
<dbReference type="EMBL" id="BDUF01000060">
    <property type="protein sequence ID" value="GAX90665.1"/>
    <property type="molecule type" value="Genomic_DNA"/>
</dbReference>
<keyword evidence="1" id="KW-0328">Glycosyltransferase</keyword>
<proteinExistence type="predicted"/>
<dbReference type="Gene3D" id="3.40.710.10">
    <property type="entry name" value="DD-peptidase/beta-lactamase superfamily"/>
    <property type="match status" value="1"/>
</dbReference>
<dbReference type="AlphaFoldDB" id="A0A292YQ85"/>